<organism evidence="1 2">
    <name type="scientific">Shewanella algicola</name>
    <dbReference type="NCBI Taxonomy" id="640633"/>
    <lineage>
        <taxon>Bacteria</taxon>
        <taxon>Pseudomonadati</taxon>
        <taxon>Pseudomonadota</taxon>
        <taxon>Gammaproteobacteria</taxon>
        <taxon>Alteromonadales</taxon>
        <taxon>Shewanellaceae</taxon>
        <taxon>Shewanella</taxon>
    </lineage>
</organism>
<dbReference type="RefSeq" id="WP_188923490.1">
    <property type="nucleotide sequence ID" value="NZ_BMQI01000001.1"/>
</dbReference>
<reference evidence="1" key="1">
    <citation type="submission" date="2022-01" db="EMBL/GenBank/DDBJ databases">
        <title>Whole genome-based taxonomy of the Shewanellaceae.</title>
        <authorList>
            <person name="Martin-Rodriguez A.J."/>
        </authorList>
    </citation>
    <scope>NUCLEOTIDE SEQUENCE</scope>
    <source>
        <strain evidence="1">DSM 23803</strain>
    </source>
</reference>
<sequence>MPSLAAVFAERVNAKIARVFQRLADPCTFAPTDGATPYTRLVSLDDNGSEIAASSNEYVPELIMRAEFLLSEGDVNSGDVFTINGVECRLTQRVSTDSVCVTYVYLQM</sequence>
<evidence type="ECO:0000313" key="1">
    <source>
        <dbReference type="EMBL" id="MCL1103734.1"/>
    </source>
</evidence>
<proteinExistence type="predicted"/>
<accession>A0A9X2C9S1</accession>
<name>A0A9X2C9S1_9GAMM</name>
<dbReference type="AlphaFoldDB" id="A0A9X2C9S1"/>
<dbReference type="EMBL" id="JAKILJ010000001">
    <property type="protein sequence ID" value="MCL1103734.1"/>
    <property type="molecule type" value="Genomic_DNA"/>
</dbReference>
<keyword evidence="2" id="KW-1185">Reference proteome</keyword>
<evidence type="ECO:0000313" key="2">
    <source>
        <dbReference type="Proteomes" id="UP001139408"/>
    </source>
</evidence>
<gene>
    <name evidence="1" type="ORF">L2749_00410</name>
</gene>
<protein>
    <submittedName>
        <fullName evidence="1">Uncharacterized protein</fullName>
    </submittedName>
</protein>
<comment type="caution">
    <text evidence="1">The sequence shown here is derived from an EMBL/GenBank/DDBJ whole genome shotgun (WGS) entry which is preliminary data.</text>
</comment>
<dbReference type="Proteomes" id="UP001139408">
    <property type="component" value="Unassembled WGS sequence"/>
</dbReference>